<organism evidence="6 7">
    <name type="scientific">Candidatus Taylorbacteria bacterium RIFCSPHIGHO2_02_FULL_46_13</name>
    <dbReference type="NCBI Taxonomy" id="1802312"/>
    <lineage>
        <taxon>Bacteria</taxon>
        <taxon>Candidatus Tayloriibacteriota</taxon>
    </lineage>
</organism>
<dbReference type="EMBL" id="MHRQ01000020">
    <property type="protein sequence ID" value="OHA26563.1"/>
    <property type="molecule type" value="Genomic_DNA"/>
</dbReference>
<keyword evidence="3 5" id="KW-0687">Ribonucleoprotein</keyword>
<dbReference type="CDD" id="cd01425">
    <property type="entry name" value="RPS2"/>
    <property type="match status" value="1"/>
</dbReference>
<accession>A0A1G2MRS3</accession>
<dbReference type="Gene3D" id="3.40.50.10490">
    <property type="entry name" value="Glucose-6-phosphate isomerase like protein, domain 1"/>
    <property type="match status" value="1"/>
</dbReference>
<evidence type="ECO:0000256" key="3">
    <source>
        <dbReference type="ARBA" id="ARBA00023274"/>
    </source>
</evidence>
<evidence type="ECO:0000256" key="1">
    <source>
        <dbReference type="ARBA" id="ARBA00006242"/>
    </source>
</evidence>
<comment type="caution">
    <text evidence="6">The sequence shown here is derived from an EMBL/GenBank/DDBJ whole genome shotgun (WGS) entry which is preliminary data.</text>
</comment>
<dbReference type="GO" id="GO:0022627">
    <property type="term" value="C:cytosolic small ribosomal subunit"/>
    <property type="evidence" value="ECO:0007669"/>
    <property type="project" value="TreeGrafter"/>
</dbReference>
<dbReference type="GO" id="GO:0003735">
    <property type="term" value="F:structural constituent of ribosome"/>
    <property type="evidence" value="ECO:0007669"/>
    <property type="project" value="InterPro"/>
</dbReference>
<dbReference type="Pfam" id="PF00318">
    <property type="entry name" value="Ribosomal_S2"/>
    <property type="match status" value="1"/>
</dbReference>
<reference evidence="6 7" key="1">
    <citation type="journal article" date="2016" name="Nat. Commun.">
        <title>Thousands of microbial genomes shed light on interconnected biogeochemical processes in an aquifer system.</title>
        <authorList>
            <person name="Anantharaman K."/>
            <person name="Brown C.T."/>
            <person name="Hug L.A."/>
            <person name="Sharon I."/>
            <person name="Castelle C.J."/>
            <person name="Probst A.J."/>
            <person name="Thomas B.C."/>
            <person name="Singh A."/>
            <person name="Wilkins M.J."/>
            <person name="Karaoz U."/>
            <person name="Brodie E.L."/>
            <person name="Williams K.H."/>
            <person name="Hubbard S.S."/>
            <person name="Banfield J.F."/>
        </authorList>
    </citation>
    <scope>NUCLEOTIDE SEQUENCE [LARGE SCALE GENOMIC DNA]</scope>
</reference>
<evidence type="ECO:0000256" key="4">
    <source>
        <dbReference type="ARBA" id="ARBA00035256"/>
    </source>
</evidence>
<evidence type="ECO:0000313" key="6">
    <source>
        <dbReference type="EMBL" id="OHA26563.1"/>
    </source>
</evidence>
<dbReference type="InterPro" id="IPR005706">
    <property type="entry name" value="Ribosomal_uS2_bac/mit/plastid"/>
</dbReference>
<dbReference type="NCBIfam" id="TIGR01011">
    <property type="entry name" value="rpsB_bact"/>
    <property type="match status" value="1"/>
</dbReference>
<evidence type="ECO:0000256" key="5">
    <source>
        <dbReference type="HAMAP-Rule" id="MF_00291"/>
    </source>
</evidence>
<sequence>MENTKEIKNDPVIEALFSAGAHYGYVRSRRHPSVKPFIFGAKNRVDIFDLEKTKDLLERAKVFARTLGKEGKQVVFVTSKHEALPFVKKAAEETGMPYVAGRWIGGTLTNFSGIRSRIDKLLDLRDKREKGELAKYTKRERLMIDREITRLETLFSGLISLKSLPAALFVVDPGKEHIAVAEAGKTGVTIIAIAGSDCNLSLVDYPIVGNDSSSKSIAFFVDSFTRAFKEGRAPAA</sequence>
<dbReference type="PRINTS" id="PR00395">
    <property type="entry name" value="RIBOSOMALS2"/>
</dbReference>
<dbReference type="PANTHER" id="PTHR12534">
    <property type="entry name" value="30S RIBOSOMAL PROTEIN S2 PROKARYOTIC AND ORGANELLAR"/>
    <property type="match status" value="1"/>
</dbReference>
<dbReference type="SUPFAM" id="SSF52313">
    <property type="entry name" value="Ribosomal protein S2"/>
    <property type="match status" value="1"/>
</dbReference>
<keyword evidence="2 5" id="KW-0689">Ribosomal protein</keyword>
<dbReference type="Gene3D" id="1.10.287.610">
    <property type="entry name" value="Helix hairpin bin"/>
    <property type="match status" value="1"/>
</dbReference>
<comment type="similarity">
    <text evidence="1 5">Belongs to the universal ribosomal protein uS2 family.</text>
</comment>
<proteinExistence type="inferred from homology"/>
<name>A0A1G2MRS3_9BACT</name>
<dbReference type="GO" id="GO:0006412">
    <property type="term" value="P:translation"/>
    <property type="evidence" value="ECO:0007669"/>
    <property type="project" value="UniProtKB-UniRule"/>
</dbReference>
<dbReference type="InterPro" id="IPR023591">
    <property type="entry name" value="Ribosomal_uS2_flav_dom_sf"/>
</dbReference>
<evidence type="ECO:0000313" key="7">
    <source>
        <dbReference type="Proteomes" id="UP000177565"/>
    </source>
</evidence>
<dbReference type="HAMAP" id="MF_00291_B">
    <property type="entry name" value="Ribosomal_uS2_B"/>
    <property type="match status" value="1"/>
</dbReference>
<dbReference type="Proteomes" id="UP000177565">
    <property type="component" value="Unassembled WGS sequence"/>
</dbReference>
<gene>
    <name evidence="5" type="primary">rpsB</name>
    <name evidence="6" type="ORF">A3C06_03235</name>
</gene>
<dbReference type="PANTHER" id="PTHR12534:SF0">
    <property type="entry name" value="SMALL RIBOSOMAL SUBUNIT PROTEIN US2M"/>
    <property type="match status" value="1"/>
</dbReference>
<evidence type="ECO:0000256" key="2">
    <source>
        <dbReference type="ARBA" id="ARBA00022980"/>
    </source>
</evidence>
<dbReference type="AlphaFoldDB" id="A0A1G2MRS3"/>
<protein>
    <recommendedName>
        <fullName evidence="4 5">Small ribosomal subunit protein uS2</fullName>
    </recommendedName>
</protein>
<dbReference type="STRING" id="1802312.A3C06_03235"/>
<dbReference type="InterPro" id="IPR001865">
    <property type="entry name" value="Ribosomal_uS2"/>
</dbReference>